<dbReference type="InterPro" id="IPR029063">
    <property type="entry name" value="SAM-dependent_MTases_sf"/>
</dbReference>
<evidence type="ECO:0000256" key="3">
    <source>
        <dbReference type="ARBA" id="ARBA00011977"/>
    </source>
</evidence>
<dbReference type="EC" id="2.1.1.33" evidence="3"/>
<name>A0AAW9RI56_9GAMM</name>
<sequence>MVRRHLDHPWRGVPHAPTVAAFSQVAEWVERDSRPLILDSGCGTGSSTREIARVWPDCLVIGIDRSEARLGRLAAPGLPWRDGNALWVRAELADFWRLAVAAGWKLERHYLLYPNPWPKAAHLRRRWHGHPGFTALLALGGCLELRTNWRIYAEEFALALGLATGGNVAVESQVTGPVTTPFERKYRARGDPLFRVVRDLP</sequence>
<proteinExistence type="predicted"/>
<dbReference type="InterPro" id="IPR003358">
    <property type="entry name" value="tRNA_(Gua-N-7)_MeTrfase_Trmb"/>
</dbReference>
<dbReference type="Gene3D" id="3.40.50.150">
    <property type="entry name" value="Vaccinia Virus protein VP39"/>
    <property type="match status" value="1"/>
</dbReference>
<dbReference type="SUPFAM" id="SSF53335">
    <property type="entry name" value="S-adenosyl-L-methionine-dependent methyltransferases"/>
    <property type="match status" value="1"/>
</dbReference>
<dbReference type="Proteomes" id="UP001359886">
    <property type="component" value="Unassembled WGS sequence"/>
</dbReference>
<protein>
    <recommendedName>
        <fullName evidence="3">tRNA (guanine(46)-N(7))-methyltransferase</fullName>
        <ecNumber evidence="3">2.1.1.33</ecNumber>
    </recommendedName>
</protein>
<dbReference type="GO" id="GO:0008176">
    <property type="term" value="F:tRNA (guanine(46)-N7)-methyltransferase activity"/>
    <property type="evidence" value="ECO:0007669"/>
    <property type="project" value="UniProtKB-EC"/>
</dbReference>
<keyword evidence="7" id="KW-0819">tRNA processing</keyword>
<evidence type="ECO:0000313" key="8">
    <source>
        <dbReference type="EMBL" id="MEJ8568530.1"/>
    </source>
</evidence>
<comment type="catalytic activity">
    <reaction evidence="1">
        <text>guanosine(46) in tRNA + S-adenosyl-L-methionine = N(7)-methylguanosine(46) in tRNA + S-adenosyl-L-homocysteine</text>
        <dbReference type="Rhea" id="RHEA:42708"/>
        <dbReference type="Rhea" id="RHEA-COMP:10188"/>
        <dbReference type="Rhea" id="RHEA-COMP:10189"/>
        <dbReference type="ChEBI" id="CHEBI:57856"/>
        <dbReference type="ChEBI" id="CHEBI:59789"/>
        <dbReference type="ChEBI" id="CHEBI:74269"/>
        <dbReference type="ChEBI" id="CHEBI:74480"/>
        <dbReference type="EC" id="2.1.1.33"/>
    </reaction>
</comment>
<comment type="caution">
    <text evidence="8">The sequence shown here is derived from an EMBL/GenBank/DDBJ whole genome shotgun (WGS) entry which is preliminary data.</text>
</comment>
<dbReference type="AlphaFoldDB" id="A0AAW9RI56"/>
<evidence type="ECO:0000256" key="6">
    <source>
        <dbReference type="ARBA" id="ARBA00022691"/>
    </source>
</evidence>
<reference evidence="8 9" key="1">
    <citation type="submission" date="2024-02" db="EMBL/GenBank/DDBJ databases">
        <title>A novel Wenzhouxiangellaceae bacterium, isolated from coastal sediments.</title>
        <authorList>
            <person name="Du Z.-J."/>
            <person name="Ye Y.-Q."/>
            <person name="Zhang X.-Y."/>
        </authorList>
    </citation>
    <scope>NUCLEOTIDE SEQUENCE [LARGE SCALE GENOMIC DNA]</scope>
    <source>
        <strain evidence="8 9">CH-27</strain>
    </source>
</reference>
<keyword evidence="9" id="KW-1185">Reference proteome</keyword>
<evidence type="ECO:0000256" key="4">
    <source>
        <dbReference type="ARBA" id="ARBA00022603"/>
    </source>
</evidence>
<comment type="function">
    <text evidence="2">Catalyzes the formation of N(7)-methylguanine at position 46 (m7G46) in tRNA.</text>
</comment>
<dbReference type="PROSITE" id="PS51625">
    <property type="entry name" value="SAM_MT_TRMB"/>
    <property type="match status" value="1"/>
</dbReference>
<evidence type="ECO:0000256" key="1">
    <source>
        <dbReference type="ARBA" id="ARBA00000142"/>
    </source>
</evidence>
<organism evidence="8 9">
    <name type="scientific">Elongatibacter sediminis</name>
    <dbReference type="NCBI Taxonomy" id="3119006"/>
    <lineage>
        <taxon>Bacteria</taxon>
        <taxon>Pseudomonadati</taxon>
        <taxon>Pseudomonadota</taxon>
        <taxon>Gammaproteobacteria</taxon>
        <taxon>Chromatiales</taxon>
        <taxon>Wenzhouxiangellaceae</taxon>
        <taxon>Elongatibacter</taxon>
    </lineage>
</organism>
<dbReference type="EMBL" id="JAZHOG010000008">
    <property type="protein sequence ID" value="MEJ8568530.1"/>
    <property type="molecule type" value="Genomic_DNA"/>
</dbReference>
<evidence type="ECO:0000256" key="5">
    <source>
        <dbReference type="ARBA" id="ARBA00022679"/>
    </source>
</evidence>
<keyword evidence="4 8" id="KW-0489">Methyltransferase</keyword>
<keyword evidence="6" id="KW-0949">S-adenosyl-L-methionine</keyword>
<keyword evidence="5" id="KW-0808">Transferase</keyword>
<dbReference type="Pfam" id="PF02390">
    <property type="entry name" value="Methyltransf_4"/>
    <property type="match status" value="1"/>
</dbReference>
<gene>
    <name evidence="8" type="ORF">V3330_12935</name>
</gene>
<dbReference type="RefSeq" id="WP_354695852.1">
    <property type="nucleotide sequence ID" value="NZ_JAZHOG010000008.1"/>
</dbReference>
<evidence type="ECO:0000256" key="2">
    <source>
        <dbReference type="ARBA" id="ARBA00003015"/>
    </source>
</evidence>
<evidence type="ECO:0000256" key="7">
    <source>
        <dbReference type="ARBA" id="ARBA00022694"/>
    </source>
</evidence>
<accession>A0AAW9RI56</accession>
<evidence type="ECO:0000313" key="9">
    <source>
        <dbReference type="Proteomes" id="UP001359886"/>
    </source>
</evidence>